<keyword evidence="2" id="KW-1133">Transmembrane helix</keyword>
<feature type="transmembrane region" description="Helical" evidence="2">
    <location>
        <begin position="200"/>
        <end position="222"/>
    </location>
</feature>
<feature type="transmembrane region" description="Helical" evidence="2">
    <location>
        <begin position="158"/>
        <end position="179"/>
    </location>
</feature>
<reference evidence="4" key="1">
    <citation type="submission" date="2021-01" db="EMBL/GenBank/DDBJ databases">
        <authorList>
            <person name="Corre E."/>
            <person name="Pelletier E."/>
            <person name="Niang G."/>
            <person name="Scheremetjew M."/>
            <person name="Finn R."/>
            <person name="Kale V."/>
            <person name="Holt S."/>
            <person name="Cochrane G."/>
            <person name="Meng A."/>
            <person name="Brown T."/>
            <person name="Cohen L."/>
        </authorList>
    </citation>
    <scope>NUCLEOTIDE SEQUENCE</scope>
    <source>
        <strain evidence="4">CCMP2084</strain>
    </source>
</reference>
<proteinExistence type="predicted"/>
<organism evidence="4">
    <name type="scientific">Attheya septentrionalis</name>
    <dbReference type="NCBI Taxonomy" id="420275"/>
    <lineage>
        <taxon>Eukaryota</taxon>
        <taxon>Sar</taxon>
        <taxon>Stramenopiles</taxon>
        <taxon>Ochrophyta</taxon>
        <taxon>Bacillariophyta</taxon>
        <taxon>Coscinodiscophyceae</taxon>
        <taxon>Chaetocerotophycidae</taxon>
        <taxon>Chaetocerotales</taxon>
        <taxon>Attheyaceae</taxon>
        <taxon>Attheya</taxon>
    </lineage>
</organism>
<sequence>MDCTCIATALLFLGSNLARVIERTRLWKSGAVHYDDYKELDPTYLEELWQERAKDNWLHMAIGFIYAIAWLLLCVPLLQFAWIQSQHGKRQMGLHSLLIALALGGSISEMMARLMLVGLNSTAHWIATSFNLDSWTTEGDDKIGWRVLEMVHLMTSGLILWIDAFEWLALFGIFVLMFVSVWSMKGSLVYCPFGRKWACFGLFIGVLCLVDFAADIARFVSWRTFEKVALTISIFNSVLFIPLWLLELARQLPKARAGTEDLFRDQDNSTEDPPTDEYGNVVQIEAREVD</sequence>
<feature type="transmembrane region" description="Helical" evidence="2">
    <location>
        <begin position="228"/>
        <end position="246"/>
    </location>
</feature>
<evidence type="ECO:0000256" key="1">
    <source>
        <dbReference type="SAM" id="MobiDB-lite"/>
    </source>
</evidence>
<feature type="transmembrane region" description="Helical" evidence="2">
    <location>
        <begin position="57"/>
        <end position="82"/>
    </location>
</feature>
<evidence type="ECO:0008006" key="5">
    <source>
        <dbReference type="Google" id="ProtNLM"/>
    </source>
</evidence>
<keyword evidence="3" id="KW-0732">Signal</keyword>
<evidence type="ECO:0000256" key="2">
    <source>
        <dbReference type="SAM" id="Phobius"/>
    </source>
</evidence>
<keyword evidence="2" id="KW-0812">Transmembrane</keyword>
<accession>A0A7S2U7F0</accession>
<feature type="chain" id="PRO_5031325997" description="Transmembrane protein 107" evidence="3">
    <location>
        <begin position="19"/>
        <end position="290"/>
    </location>
</feature>
<name>A0A7S2U7F0_9STRA</name>
<protein>
    <recommendedName>
        <fullName evidence="5">Transmembrane protein 107</fullName>
    </recommendedName>
</protein>
<feature type="signal peptide" evidence="3">
    <location>
        <begin position="1"/>
        <end position="18"/>
    </location>
</feature>
<dbReference type="EMBL" id="HBHQ01002269">
    <property type="protein sequence ID" value="CAD9809618.1"/>
    <property type="molecule type" value="Transcribed_RNA"/>
</dbReference>
<gene>
    <name evidence="4" type="ORF">ASEP1449_LOCUS1441</name>
</gene>
<feature type="region of interest" description="Disordered" evidence="1">
    <location>
        <begin position="263"/>
        <end position="290"/>
    </location>
</feature>
<feature type="transmembrane region" description="Helical" evidence="2">
    <location>
        <begin position="94"/>
        <end position="116"/>
    </location>
</feature>
<evidence type="ECO:0000256" key="3">
    <source>
        <dbReference type="SAM" id="SignalP"/>
    </source>
</evidence>
<evidence type="ECO:0000313" key="4">
    <source>
        <dbReference type="EMBL" id="CAD9809618.1"/>
    </source>
</evidence>
<dbReference type="AlphaFoldDB" id="A0A7S2U7F0"/>
<keyword evidence="2" id="KW-0472">Membrane</keyword>